<keyword evidence="3" id="KW-1185">Reference proteome</keyword>
<dbReference type="EMBL" id="JAIWYP010000015">
    <property type="protein sequence ID" value="KAH3701078.1"/>
    <property type="molecule type" value="Genomic_DNA"/>
</dbReference>
<dbReference type="Proteomes" id="UP000828390">
    <property type="component" value="Unassembled WGS sequence"/>
</dbReference>
<evidence type="ECO:0000256" key="1">
    <source>
        <dbReference type="SAM" id="MobiDB-lite"/>
    </source>
</evidence>
<organism evidence="2 3">
    <name type="scientific">Dreissena polymorpha</name>
    <name type="common">Zebra mussel</name>
    <name type="synonym">Mytilus polymorpha</name>
    <dbReference type="NCBI Taxonomy" id="45954"/>
    <lineage>
        <taxon>Eukaryota</taxon>
        <taxon>Metazoa</taxon>
        <taxon>Spiralia</taxon>
        <taxon>Lophotrochozoa</taxon>
        <taxon>Mollusca</taxon>
        <taxon>Bivalvia</taxon>
        <taxon>Autobranchia</taxon>
        <taxon>Heteroconchia</taxon>
        <taxon>Euheterodonta</taxon>
        <taxon>Imparidentia</taxon>
        <taxon>Neoheterodontei</taxon>
        <taxon>Myida</taxon>
        <taxon>Dreissenoidea</taxon>
        <taxon>Dreissenidae</taxon>
        <taxon>Dreissena</taxon>
    </lineage>
</organism>
<proteinExistence type="predicted"/>
<accession>A0A9D3YLM4</accession>
<protein>
    <submittedName>
        <fullName evidence="2">Uncharacterized protein</fullName>
    </submittedName>
</protein>
<reference evidence="2" key="1">
    <citation type="journal article" date="2019" name="bioRxiv">
        <title>The Genome of the Zebra Mussel, Dreissena polymorpha: A Resource for Invasive Species Research.</title>
        <authorList>
            <person name="McCartney M.A."/>
            <person name="Auch B."/>
            <person name="Kono T."/>
            <person name="Mallez S."/>
            <person name="Zhang Y."/>
            <person name="Obille A."/>
            <person name="Becker A."/>
            <person name="Abrahante J.E."/>
            <person name="Garbe J."/>
            <person name="Badalamenti J.P."/>
            <person name="Herman A."/>
            <person name="Mangelson H."/>
            <person name="Liachko I."/>
            <person name="Sullivan S."/>
            <person name="Sone E.D."/>
            <person name="Koren S."/>
            <person name="Silverstein K.A.T."/>
            <person name="Beckman K.B."/>
            <person name="Gohl D.M."/>
        </authorList>
    </citation>
    <scope>NUCLEOTIDE SEQUENCE</scope>
    <source>
        <strain evidence="2">Duluth1</strain>
        <tissue evidence="2">Whole animal</tissue>
    </source>
</reference>
<evidence type="ECO:0000313" key="3">
    <source>
        <dbReference type="Proteomes" id="UP000828390"/>
    </source>
</evidence>
<comment type="caution">
    <text evidence="2">The sequence shown here is derived from an EMBL/GenBank/DDBJ whole genome shotgun (WGS) entry which is preliminary data.</text>
</comment>
<dbReference type="AlphaFoldDB" id="A0A9D3YLM4"/>
<reference evidence="2" key="2">
    <citation type="submission" date="2020-11" db="EMBL/GenBank/DDBJ databases">
        <authorList>
            <person name="McCartney M.A."/>
            <person name="Auch B."/>
            <person name="Kono T."/>
            <person name="Mallez S."/>
            <person name="Becker A."/>
            <person name="Gohl D.M."/>
            <person name="Silverstein K.A.T."/>
            <person name="Koren S."/>
            <person name="Bechman K.B."/>
            <person name="Herman A."/>
            <person name="Abrahante J.E."/>
            <person name="Garbe J."/>
        </authorList>
    </citation>
    <scope>NUCLEOTIDE SEQUENCE</scope>
    <source>
        <strain evidence="2">Duluth1</strain>
        <tissue evidence="2">Whole animal</tissue>
    </source>
</reference>
<evidence type="ECO:0000313" key="2">
    <source>
        <dbReference type="EMBL" id="KAH3701078.1"/>
    </source>
</evidence>
<sequence length="67" mass="7810">MFGRTPKQPIDSLFEAVDIDRKTNQASKEYLDQLRNRLKHSHEVAKQYADTARDKQKSEYDKKAKAA</sequence>
<feature type="region of interest" description="Disordered" evidence="1">
    <location>
        <begin position="45"/>
        <end position="67"/>
    </location>
</feature>
<gene>
    <name evidence="2" type="ORF">DPMN_076062</name>
</gene>
<name>A0A9D3YLM4_DREPO</name>